<dbReference type="KEGG" id="hni:W911_16885"/>
<protein>
    <submittedName>
        <fullName evidence="1">Uncharacterized protein</fullName>
    </submittedName>
</protein>
<accession>V5SIX5</accession>
<dbReference type="Proteomes" id="UP000018542">
    <property type="component" value="Chromosome"/>
</dbReference>
<evidence type="ECO:0000313" key="1">
    <source>
        <dbReference type="EMBL" id="AHB50447.1"/>
    </source>
</evidence>
<dbReference type="AlphaFoldDB" id="V5SIX5"/>
<dbReference type="HOGENOM" id="CLU_477057_0_0_5"/>
<name>V5SIX5_9HYPH</name>
<reference evidence="1 2" key="1">
    <citation type="journal article" date="2014" name="Genome Announc.">
        <title>Complete Genome Sequence of Hyphomicrobium nitrativorans Strain NL23, a Denitrifying Bacterium Isolated from Biofilm of a Methanol-Fed Denitrification System Treating Seawater at the Montreal Biodome.</title>
        <authorList>
            <person name="Martineau C."/>
            <person name="Villeneuve C."/>
            <person name="Mauffrey F."/>
            <person name="Villemur R."/>
        </authorList>
    </citation>
    <scope>NUCLEOTIDE SEQUENCE [LARGE SCALE GENOMIC DNA]</scope>
    <source>
        <strain evidence="1">NL23</strain>
    </source>
</reference>
<gene>
    <name evidence="1" type="ORF">W911_16885</name>
</gene>
<dbReference type="EMBL" id="CP006912">
    <property type="protein sequence ID" value="AHB50447.1"/>
    <property type="molecule type" value="Genomic_DNA"/>
</dbReference>
<organism evidence="1 2">
    <name type="scientific">Hyphomicrobium nitrativorans NL23</name>
    <dbReference type="NCBI Taxonomy" id="1029756"/>
    <lineage>
        <taxon>Bacteria</taxon>
        <taxon>Pseudomonadati</taxon>
        <taxon>Pseudomonadota</taxon>
        <taxon>Alphaproteobacteria</taxon>
        <taxon>Hyphomicrobiales</taxon>
        <taxon>Hyphomicrobiaceae</taxon>
        <taxon>Hyphomicrobium</taxon>
    </lineage>
</organism>
<evidence type="ECO:0000313" key="2">
    <source>
        <dbReference type="Proteomes" id="UP000018542"/>
    </source>
</evidence>
<proteinExistence type="predicted"/>
<sequence>MGLGDGSYGVLVSENSQARLKKEGIRLGNPDHNEARVLFTTQQMVDSRLHNVDVFRVLDEFFYRHEPRAVRIWDESMLPGEALTLNLDRIGKLLEMVRKVDGRLADRLLDLIAAVNGHPNGSTYQIPDFEAEHSKALRWLSRNKNEVDKKSKESASTLRLLSGKPVRITHDAKGKTVLTYRESLPNDFAPVLICDASARVRKTYALWEVHRKNLLTLARAAKSYKNLRIHVWDTGGGKSAWSDKKAKLNDLIDGIVQTIKTKPNEEWLIVLHQEDGWNIPDLALEITSLLPDTVRKPSFITWGDHHATNKYVEIKNVILAGTLFFQPSDYEARYRLCAAKPVNVPIGDDDLDDLKLGEYAHVILQALCRGSVRKCAENCCGPMDAYIIASANTQIPKILPDVFPDCEIVRWQPVAQPLSGHVKLAVEAIDEYFAGSTDLNHRLSFSEHRKMLGVSPQMHKNRIRDHFVFQDEMAKRGIVEWGKGARMTHFLKLVF</sequence>
<keyword evidence="2" id="KW-1185">Reference proteome</keyword>
<dbReference type="PATRIC" id="fig|1029756.8.peg.3516"/>